<reference evidence="1" key="1">
    <citation type="submission" date="2023-06" db="EMBL/GenBank/DDBJ databases">
        <title>Draft genome sequence of Nocardioides sp. SOB77.</title>
        <authorList>
            <person name="Zhang G."/>
        </authorList>
    </citation>
    <scope>NUCLEOTIDE SEQUENCE</scope>
    <source>
        <strain evidence="1">SOB77</strain>
    </source>
</reference>
<accession>A0ABT8FMD5</accession>
<keyword evidence="2" id="KW-1185">Reference proteome</keyword>
<gene>
    <name evidence="1" type="ORF">QWY28_22905</name>
</gene>
<dbReference type="InterPro" id="IPR029069">
    <property type="entry name" value="HotDog_dom_sf"/>
</dbReference>
<proteinExistence type="predicted"/>
<dbReference type="RefSeq" id="WP_300955237.1">
    <property type="nucleotide sequence ID" value="NZ_JAUHJQ010000028.1"/>
</dbReference>
<dbReference type="EMBL" id="JAUHJQ010000028">
    <property type="protein sequence ID" value="MDN4175828.1"/>
    <property type="molecule type" value="Genomic_DNA"/>
</dbReference>
<evidence type="ECO:0000313" key="1">
    <source>
        <dbReference type="EMBL" id="MDN4175828.1"/>
    </source>
</evidence>
<name>A0ABT8FMD5_9ACTN</name>
<sequence>MTQQEVDTFEDITGVTTTYEDSLAADYPEGMIEGFHSLALLDYLVHGLVRPDPVTCFTFNYGVDRVRFTAPLHTTDELYFTMEIRAAESRGKGYLMRYHCVIGAVGQERPGMVADWLGLVLPRTTTEFRNKDRSSNPITFRKV</sequence>
<organism evidence="1 2">
    <name type="scientific">Nocardioides oceani</name>
    <dbReference type="NCBI Taxonomy" id="3058369"/>
    <lineage>
        <taxon>Bacteria</taxon>
        <taxon>Bacillati</taxon>
        <taxon>Actinomycetota</taxon>
        <taxon>Actinomycetes</taxon>
        <taxon>Propionibacteriales</taxon>
        <taxon>Nocardioidaceae</taxon>
        <taxon>Nocardioides</taxon>
    </lineage>
</organism>
<protein>
    <submittedName>
        <fullName evidence="1">Uncharacterized protein</fullName>
    </submittedName>
</protein>
<dbReference type="Gene3D" id="3.10.129.10">
    <property type="entry name" value="Hotdog Thioesterase"/>
    <property type="match status" value="1"/>
</dbReference>
<comment type="caution">
    <text evidence="1">The sequence shown here is derived from an EMBL/GenBank/DDBJ whole genome shotgun (WGS) entry which is preliminary data.</text>
</comment>
<dbReference type="Proteomes" id="UP001168620">
    <property type="component" value="Unassembled WGS sequence"/>
</dbReference>
<evidence type="ECO:0000313" key="2">
    <source>
        <dbReference type="Proteomes" id="UP001168620"/>
    </source>
</evidence>
<dbReference type="SUPFAM" id="SSF54637">
    <property type="entry name" value="Thioesterase/thiol ester dehydrase-isomerase"/>
    <property type="match status" value="1"/>
</dbReference>